<keyword evidence="3" id="KW-1185">Reference proteome</keyword>
<proteinExistence type="predicted"/>
<dbReference type="RefSeq" id="WP_092260578.1">
    <property type="nucleotide sequence ID" value="NZ_CP047199.1"/>
</dbReference>
<feature type="transmembrane region" description="Helical" evidence="1">
    <location>
        <begin position="49"/>
        <end position="74"/>
    </location>
</feature>
<dbReference type="EMBL" id="FOGQ01000015">
    <property type="protein sequence ID" value="SES26959.1"/>
    <property type="molecule type" value="Genomic_DNA"/>
</dbReference>
<name>A0A1H9VZL2_9CORY</name>
<dbReference type="STRING" id="1121357.SAMN05661109_02462"/>
<evidence type="ECO:0000256" key="1">
    <source>
        <dbReference type="SAM" id="Phobius"/>
    </source>
</evidence>
<sequence>MSAQNSVSDIKAESFPEYSGGRLHDSYIDGYDPVSLVAPHSSLIRTSTWLGAGLLMAGIAATGILIYGVATSIWGVGSADDYSQPLIIIGAIVAAVFYIGGFGLIWYGRRYYRQYREETGRKN</sequence>
<gene>
    <name evidence="2" type="ORF">SAMN05661109_02462</name>
</gene>
<keyword evidence="1" id="KW-0472">Membrane</keyword>
<dbReference type="AlphaFoldDB" id="A0A1H9VZL2"/>
<evidence type="ECO:0000313" key="2">
    <source>
        <dbReference type="EMBL" id="SES26959.1"/>
    </source>
</evidence>
<accession>A0A1H9VZL2</accession>
<evidence type="ECO:0000313" key="3">
    <source>
        <dbReference type="Proteomes" id="UP000198929"/>
    </source>
</evidence>
<protein>
    <submittedName>
        <fullName evidence="2">Uncharacterized protein</fullName>
    </submittedName>
</protein>
<keyword evidence="1" id="KW-1133">Transmembrane helix</keyword>
<organism evidence="2 3">
    <name type="scientific">Corynebacterium cystitidis DSM 20524</name>
    <dbReference type="NCBI Taxonomy" id="1121357"/>
    <lineage>
        <taxon>Bacteria</taxon>
        <taxon>Bacillati</taxon>
        <taxon>Actinomycetota</taxon>
        <taxon>Actinomycetes</taxon>
        <taxon>Mycobacteriales</taxon>
        <taxon>Corynebacteriaceae</taxon>
        <taxon>Corynebacterium</taxon>
    </lineage>
</organism>
<dbReference type="Proteomes" id="UP000198929">
    <property type="component" value="Unassembled WGS sequence"/>
</dbReference>
<reference evidence="3" key="1">
    <citation type="submission" date="2016-10" db="EMBL/GenBank/DDBJ databases">
        <authorList>
            <person name="Varghese N."/>
            <person name="Submissions S."/>
        </authorList>
    </citation>
    <scope>NUCLEOTIDE SEQUENCE [LARGE SCALE GENOMIC DNA]</scope>
    <source>
        <strain evidence="3">DSM 20524</strain>
    </source>
</reference>
<feature type="transmembrane region" description="Helical" evidence="1">
    <location>
        <begin position="86"/>
        <end position="107"/>
    </location>
</feature>
<keyword evidence="1" id="KW-0812">Transmembrane</keyword>